<name>A0AA38LBY0_TAXCH</name>
<protein>
    <submittedName>
        <fullName evidence="1">Uncharacterized protein</fullName>
    </submittedName>
</protein>
<keyword evidence="2" id="KW-1185">Reference proteome</keyword>
<reference evidence="1 2" key="1">
    <citation type="journal article" date="2021" name="Nat. Plants">
        <title>The Taxus genome provides insights into paclitaxel biosynthesis.</title>
        <authorList>
            <person name="Xiong X."/>
            <person name="Gou J."/>
            <person name="Liao Q."/>
            <person name="Li Y."/>
            <person name="Zhou Q."/>
            <person name="Bi G."/>
            <person name="Li C."/>
            <person name="Du R."/>
            <person name="Wang X."/>
            <person name="Sun T."/>
            <person name="Guo L."/>
            <person name="Liang H."/>
            <person name="Lu P."/>
            <person name="Wu Y."/>
            <person name="Zhang Z."/>
            <person name="Ro D.K."/>
            <person name="Shang Y."/>
            <person name="Huang S."/>
            <person name="Yan J."/>
        </authorList>
    </citation>
    <scope>NUCLEOTIDE SEQUENCE [LARGE SCALE GENOMIC DNA]</scope>
    <source>
        <strain evidence="1">Ta-2019</strain>
    </source>
</reference>
<gene>
    <name evidence="1" type="ORF">KI387_023709</name>
</gene>
<evidence type="ECO:0000313" key="2">
    <source>
        <dbReference type="Proteomes" id="UP000824469"/>
    </source>
</evidence>
<comment type="caution">
    <text evidence="1">The sequence shown here is derived from an EMBL/GenBank/DDBJ whole genome shotgun (WGS) entry which is preliminary data.</text>
</comment>
<feature type="non-terminal residue" evidence="1">
    <location>
        <position position="157"/>
    </location>
</feature>
<sequence>DLSQVWATTLVARYKMINRALGEVDSYEEHISKMQGDANNEIQKLGVSVVGENTSTDDFLKPFEDLVKKEAEDLFSFNKDTLKSLPKIRVVIYNTARDHQSWFMECKNIKYLYENWVKSLSFVHIPRVDKVTLATTRYNKEFKGIEISLEELSKSPL</sequence>
<evidence type="ECO:0000313" key="1">
    <source>
        <dbReference type="EMBL" id="KAH9315082.1"/>
    </source>
</evidence>
<dbReference type="EMBL" id="JAHRHJ020000005">
    <property type="protein sequence ID" value="KAH9315082.1"/>
    <property type="molecule type" value="Genomic_DNA"/>
</dbReference>
<dbReference type="AlphaFoldDB" id="A0AA38LBY0"/>
<accession>A0AA38LBY0</accession>
<organism evidence="1 2">
    <name type="scientific">Taxus chinensis</name>
    <name type="common">Chinese yew</name>
    <name type="synonym">Taxus wallichiana var. chinensis</name>
    <dbReference type="NCBI Taxonomy" id="29808"/>
    <lineage>
        <taxon>Eukaryota</taxon>
        <taxon>Viridiplantae</taxon>
        <taxon>Streptophyta</taxon>
        <taxon>Embryophyta</taxon>
        <taxon>Tracheophyta</taxon>
        <taxon>Spermatophyta</taxon>
        <taxon>Pinopsida</taxon>
        <taxon>Pinidae</taxon>
        <taxon>Conifers II</taxon>
        <taxon>Cupressales</taxon>
        <taxon>Taxaceae</taxon>
        <taxon>Taxus</taxon>
    </lineage>
</organism>
<dbReference type="Proteomes" id="UP000824469">
    <property type="component" value="Unassembled WGS sequence"/>
</dbReference>
<feature type="non-terminal residue" evidence="1">
    <location>
        <position position="1"/>
    </location>
</feature>
<proteinExistence type="predicted"/>